<organism evidence="1 2">
    <name type="scientific">Taklimakanibacter albus</name>
    <dbReference type="NCBI Taxonomy" id="2800327"/>
    <lineage>
        <taxon>Bacteria</taxon>
        <taxon>Pseudomonadati</taxon>
        <taxon>Pseudomonadota</taxon>
        <taxon>Alphaproteobacteria</taxon>
        <taxon>Hyphomicrobiales</taxon>
        <taxon>Aestuariivirgaceae</taxon>
        <taxon>Taklimakanibacter</taxon>
    </lineage>
</organism>
<keyword evidence="2" id="KW-1185">Reference proteome</keyword>
<evidence type="ECO:0000313" key="1">
    <source>
        <dbReference type="EMBL" id="MBK1870205.1"/>
    </source>
</evidence>
<dbReference type="EMBL" id="JAENHL010000008">
    <property type="protein sequence ID" value="MBK1870205.1"/>
    <property type="molecule type" value="Genomic_DNA"/>
</dbReference>
<proteinExistence type="predicted"/>
<sequence>MDSLAFAKPESWRIGVDIGGTFTDLVLASSTGAIEVHKVPTVTHDPSQGALDAIAGAAASRGMSVGDLLGRCTLFVHGTTVATNTLLEGKGARVGLVTSKGFRDALEIRRGIRENPWDHRTPYRPVLVPRYLRLPAAGRLDRQGKEIDPLDLSEVEAAIGAFREEGVQAVAICLFNSYLSGTHEAAAAERIKELAPDLMLSVSHAIAPVMGEYERTTTSVLNAYVSPVTLSYVRSLNNALTGNGLKSPFVLIQSNGGAVSVTELGDTAVTLLLSGPAAGVGALNYYREAIGSGNLISIEIGGTSCDVIIMNEGEVAAVDLLDIGGYKCVTPSVDLHTIGAGGGTIARVDSAGFLQVGPEGAGARPGPACFGHGGTEPTITDAQVVLGRLKPGPYANGALVIDKVLAEKAIGEKVAKPLGLTVEQAAAGIIQMMEQKLLHAVQRVSTERGHNPERFTLIAGGGAGPLHAASVGRALDCAQVYIPKLSGAFCAMGMLNANIRHDYMRVLWGRLNEVTSAFLEEHFNVLEARAVELLTREGFAPDKTALRRAFDLRYLGQQWDVTIEVGKAFDPELVRRAFEKDYERLFGHTQPDGVIEITKIRLIALGLIAPLPSARADAVTAPGAPAETRPVWVDQESGWRDVPIYRGSSLGAGQVIVGPAIIDEQTTTVMIGCGDRLTVDPSGNYRVSMGQ</sequence>
<gene>
    <name evidence="1" type="ORF">JHL16_27835</name>
</gene>
<dbReference type="Proteomes" id="UP000616151">
    <property type="component" value="Unassembled WGS sequence"/>
</dbReference>
<reference evidence="1" key="1">
    <citation type="submission" date="2021-01" db="EMBL/GenBank/DDBJ databases">
        <authorList>
            <person name="Sun Q."/>
        </authorList>
    </citation>
    <scope>NUCLEOTIDE SEQUENCE</scope>
    <source>
        <strain evidence="1">YIM B02566</strain>
    </source>
</reference>
<comment type="caution">
    <text evidence="1">The sequence shown here is derived from an EMBL/GenBank/DDBJ whole genome shotgun (WGS) entry which is preliminary data.</text>
</comment>
<protein>
    <submittedName>
        <fullName evidence="1">Hydantoinase/oxoprolinase family protein</fullName>
    </submittedName>
</protein>
<evidence type="ECO:0000313" key="2">
    <source>
        <dbReference type="Proteomes" id="UP000616151"/>
    </source>
</evidence>
<name>A0ACC5RCK0_9HYPH</name>
<accession>A0ACC5RCK0</accession>